<dbReference type="AlphaFoldDB" id="A0A4Q0S5W7"/>
<evidence type="ECO:0000313" key="2">
    <source>
        <dbReference type="Proteomes" id="UP000289546"/>
    </source>
</evidence>
<organism evidence="1 2">
    <name type="scientific">Bradyrhizobium nanningense</name>
    <dbReference type="NCBI Taxonomy" id="1325118"/>
    <lineage>
        <taxon>Bacteria</taxon>
        <taxon>Pseudomonadati</taxon>
        <taxon>Pseudomonadota</taxon>
        <taxon>Alphaproteobacteria</taxon>
        <taxon>Hyphomicrobiales</taxon>
        <taxon>Nitrobacteraceae</taxon>
        <taxon>Bradyrhizobium</taxon>
    </lineage>
</organism>
<dbReference type="Proteomes" id="UP000289546">
    <property type="component" value="Unassembled WGS sequence"/>
</dbReference>
<sequence>MCEAALELVNAPRELLPSSGGLLGKLRQPQMAGRTQPLAHAVGAESDDRVRQREWIVIVEQDCRGAGLRLERFGIDHGHAAQASNGGRLVGPI</sequence>
<accession>A0A4Q0S5W7</accession>
<proteinExistence type="predicted"/>
<protein>
    <submittedName>
        <fullName evidence="1">Uncharacterized protein</fullName>
    </submittedName>
</protein>
<dbReference type="EMBL" id="LBJQ01000059">
    <property type="protein sequence ID" value="RXH31429.1"/>
    <property type="molecule type" value="Genomic_DNA"/>
</dbReference>
<evidence type="ECO:0000313" key="1">
    <source>
        <dbReference type="EMBL" id="RXH31429.1"/>
    </source>
</evidence>
<comment type="caution">
    <text evidence="1">The sequence shown here is derived from an EMBL/GenBank/DDBJ whole genome shotgun (WGS) entry which is preliminary data.</text>
</comment>
<reference evidence="1 2" key="1">
    <citation type="submission" date="2015-04" db="EMBL/GenBank/DDBJ databases">
        <title>Comparative genomics of rhizobia nodulating Arachis hypogaea in China.</title>
        <authorList>
            <person name="Li Y."/>
        </authorList>
    </citation>
    <scope>NUCLEOTIDE SEQUENCE [LARGE SCALE GENOMIC DNA]</scope>
    <source>
        <strain evidence="1 2">CCBAU 51757</strain>
    </source>
</reference>
<gene>
    <name evidence="1" type="ORF">XH99_10830</name>
</gene>
<keyword evidence="2" id="KW-1185">Reference proteome</keyword>
<name>A0A4Q0S5W7_9BRAD</name>